<dbReference type="Pfam" id="PF12662">
    <property type="entry name" value="cEGF"/>
    <property type="match status" value="1"/>
</dbReference>
<evidence type="ECO:0000256" key="7">
    <source>
        <dbReference type="ARBA" id="ARBA00023157"/>
    </source>
</evidence>
<proteinExistence type="predicted"/>
<feature type="domain" description="EGF-like" evidence="12">
    <location>
        <begin position="484"/>
        <end position="521"/>
    </location>
</feature>
<evidence type="ECO:0000313" key="14">
    <source>
        <dbReference type="Proteomes" id="UP001186944"/>
    </source>
</evidence>
<dbReference type="Proteomes" id="UP001186944">
    <property type="component" value="Unassembled WGS sequence"/>
</dbReference>
<dbReference type="FunFam" id="2.120.10.30:FF:000241">
    <property type="entry name" value="Low-density lipoprotein receptor-related protein 6"/>
    <property type="match status" value="2"/>
</dbReference>
<feature type="domain" description="EGF-like" evidence="12">
    <location>
        <begin position="774"/>
        <end position="817"/>
    </location>
</feature>
<evidence type="ECO:0000256" key="9">
    <source>
        <dbReference type="ARBA" id="ARBA00023180"/>
    </source>
</evidence>
<dbReference type="InterPro" id="IPR000742">
    <property type="entry name" value="EGF"/>
</dbReference>
<dbReference type="PANTHER" id="PTHR46513:SF13">
    <property type="entry name" value="EGF-LIKE DOMAIN-CONTAINING PROTEIN"/>
    <property type="match status" value="1"/>
</dbReference>
<evidence type="ECO:0000256" key="8">
    <source>
        <dbReference type="ARBA" id="ARBA00023170"/>
    </source>
</evidence>
<dbReference type="Gene3D" id="2.10.25.10">
    <property type="entry name" value="Laminin"/>
    <property type="match status" value="2"/>
</dbReference>
<feature type="repeat" description="LDL-receptor class B" evidence="11">
    <location>
        <begin position="120"/>
        <end position="165"/>
    </location>
</feature>
<dbReference type="PRINTS" id="PR00261">
    <property type="entry name" value="LDLRECEPTOR"/>
</dbReference>
<evidence type="ECO:0000256" key="5">
    <source>
        <dbReference type="ARBA" id="ARBA00022737"/>
    </source>
</evidence>
<keyword evidence="9" id="KW-0325">Glycoprotein</keyword>
<evidence type="ECO:0000259" key="12">
    <source>
        <dbReference type="SMART" id="SM00181"/>
    </source>
</evidence>
<accession>A0AA88Y1U7</accession>
<dbReference type="CDD" id="cd00112">
    <property type="entry name" value="LDLa"/>
    <property type="match status" value="3"/>
</dbReference>
<feature type="repeat" description="LDL-receptor class B" evidence="11">
    <location>
        <begin position="77"/>
        <end position="119"/>
    </location>
</feature>
<comment type="caution">
    <text evidence="10">Lacks conserved residue(s) required for the propagation of feature annotation.</text>
</comment>
<dbReference type="InterPro" id="IPR036116">
    <property type="entry name" value="FN3_sf"/>
</dbReference>
<feature type="repeat" description="LDL-receptor class B" evidence="11">
    <location>
        <begin position="621"/>
        <end position="663"/>
    </location>
</feature>
<dbReference type="GO" id="GO:0005886">
    <property type="term" value="C:plasma membrane"/>
    <property type="evidence" value="ECO:0007669"/>
    <property type="project" value="TreeGrafter"/>
</dbReference>
<dbReference type="InterPro" id="IPR036055">
    <property type="entry name" value="LDL_receptor-like_sf"/>
</dbReference>
<evidence type="ECO:0000256" key="6">
    <source>
        <dbReference type="ARBA" id="ARBA00023136"/>
    </source>
</evidence>
<dbReference type="GO" id="GO:0060070">
    <property type="term" value="P:canonical Wnt signaling pathway"/>
    <property type="evidence" value="ECO:0007669"/>
    <property type="project" value="TreeGrafter"/>
</dbReference>
<dbReference type="Gene3D" id="2.120.10.30">
    <property type="entry name" value="TolB, C-terminal domain"/>
    <property type="match status" value="3"/>
</dbReference>
<evidence type="ECO:0000256" key="2">
    <source>
        <dbReference type="ARBA" id="ARBA00022536"/>
    </source>
</evidence>
<dbReference type="SUPFAM" id="SSF57424">
    <property type="entry name" value="LDL receptor-like module"/>
    <property type="match status" value="3"/>
</dbReference>
<dbReference type="InterPro" id="IPR000033">
    <property type="entry name" value="LDLR_classB_rpt"/>
</dbReference>
<dbReference type="PROSITE" id="PS50068">
    <property type="entry name" value="LDLRA_2"/>
    <property type="match status" value="3"/>
</dbReference>
<evidence type="ECO:0000256" key="4">
    <source>
        <dbReference type="ARBA" id="ARBA00022729"/>
    </source>
</evidence>
<dbReference type="PROSITE" id="PS01209">
    <property type="entry name" value="LDLRA_1"/>
    <property type="match status" value="1"/>
</dbReference>
<dbReference type="SUPFAM" id="SSF63825">
    <property type="entry name" value="YWTD domain"/>
    <property type="match status" value="2"/>
</dbReference>
<dbReference type="EMBL" id="VSWD01000010">
    <property type="protein sequence ID" value="KAK3091129.1"/>
    <property type="molecule type" value="Genomic_DNA"/>
</dbReference>
<dbReference type="InterPro" id="IPR026823">
    <property type="entry name" value="cEGF"/>
</dbReference>
<evidence type="ECO:0000256" key="1">
    <source>
        <dbReference type="ARBA" id="ARBA00004167"/>
    </source>
</evidence>
<feature type="disulfide bond" evidence="10">
    <location>
        <begin position="428"/>
        <end position="443"/>
    </location>
</feature>
<dbReference type="GO" id="GO:0006897">
    <property type="term" value="P:endocytosis"/>
    <property type="evidence" value="ECO:0007669"/>
    <property type="project" value="UniProtKB-KW"/>
</dbReference>
<protein>
    <recommendedName>
        <fullName evidence="12">EGF-like domain-containing protein</fullName>
    </recommendedName>
</protein>
<comment type="caution">
    <text evidence="13">The sequence shown here is derived from an EMBL/GenBank/DDBJ whole genome shotgun (WGS) entry which is preliminary data.</text>
</comment>
<dbReference type="GO" id="GO:0042813">
    <property type="term" value="F:Wnt receptor activity"/>
    <property type="evidence" value="ECO:0007669"/>
    <property type="project" value="TreeGrafter"/>
</dbReference>
<dbReference type="Gene3D" id="4.10.400.10">
    <property type="entry name" value="Low-density Lipoprotein Receptor"/>
    <property type="match status" value="3"/>
</dbReference>
<dbReference type="PANTHER" id="PTHR46513">
    <property type="entry name" value="VITELLOGENIN RECEPTOR-LIKE PROTEIN-RELATED-RELATED"/>
    <property type="match status" value="1"/>
</dbReference>
<keyword evidence="8" id="KW-0675">Receptor</keyword>
<dbReference type="InterPro" id="IPR023415">
    <property type="entry name" value="LDLR_class-A_CS"/>
</dbReference>
<feature type="disulfide bond" evidence="10">
    <location>
        <begin position="447"/>
        <end position="459"/>
    </location>
</feature>
<evidence type="ECO:0000256" key="3">
    <source>
        <dbReference type="ARBA" id="ARBA00022583"/>
    </source>
</evidence>
<dbReference type="InterPro" id="IPR011042">
    <property type="entry name" value="6-blade_b-propeller_TolB-like"/>
</dbReference>
<evidence type="ECO:0000313" key="13">
    <source>
        <dbReference type="EMBL" id="KAK3091129.1"/>
    </source>
</evidence>
<feature type="disulfide bond" evidence="10">
    <location>
        <begin position="454"/>
        <end position="472"/>
    </location>
</feature>
<feature type="repeat" description="LDL-receptor class B" evidence="11">
    <location>
        <begin position="166"/>
        <end position="210"/>
    </location>
</feature>
<keyword evidence="3" id="KW-0254">Endocytosis</keyword>
<feature type="disulfide bond" evidence="10">
    <location>
        <begin position="466"/>
        <end position="481"/>
    </location>
</feature>
<feature type="domain" description="EGF-like" evidence="12">
    <location>
        <begin position="407"/>
        <end position="444"/>
    </location>
</feature>
<dbReference type="SUPFAM" id="SSF49265">
    <property type="entry name" value="Fibronectin type III"/>
    <property type="match status" value="1"/>
</dbReference>
<comment type="subcellular location">
    <subcellularLocation>
        <location evidence="1">Membrane</location>
        <topology evidence="1">Single-pass membrane protein</topology>
    </subcellularLocation>
</comment>
<dbReference type="InterPro" id="IPR002172">
    <property type="entry name" value="LDrepeatLR_classA_rpt"/>
</dbReference>
<evidence type="ECO:0000256" key="11">
    <source>
        <dbReference type="PROSITE-ProRule" id="PRU00461"/>
    </source>
</evidence>
<dbReference type="GO" id="GO:0017147">
    <property type="term" value="F:Wnt-protein binding"/>
    <property type="evidence" value="ECO:0007669"/>
    <property type="project" value="TreeGrafter"/>
</dbReference>
<dbReference type="PROSITE" id="PS51120">
    <property type="entry name" value="LDLRB"/>
    <property type="match status" value="5"/>
</dbReference>
<reference evidence="13" key="1">
    <citation type="submission" date="2019-08" db="EMBL/GenBank/DDBJ databases">
        <title>The improved chromosome-level genome for the pearl oyster Pinctada fucata martensii using PacBio sequencing and Hi-C.</title>
        <authorList>
            <person name="Zheng Z."/>
        </authorList>
    </citation>
    <scope>NUCLEOTIDE SEQUENCE</scope>
    <source>
        <strain evidence="13">ZZ-2019</strain>
        <tissue evidence="13">Adductor muscle</tissue>
    </source>
</reference>
<keyword evidence="2" id="KW-0245">EGF-like domain</keyword>
<dbReference type="InterPro" id="IPR050778">
    <property type="entry name" value="Cueball_EGF_LRP_Nidogen"/>
</dbReference>
<feature type="repeat" description="LDL-receptor class B" evidence="11">
    <location>
        <begin position="681"/>
        <end position="725"/>
    </location>
</feature>
<organism evidence="13 14">
    <name type="scientific">Pinctada imbricata</name>
    <name type="common">Atlantic pearl-oyster</name>
    <name type="synonym">Pinctada martensii</name>
    <dbReference type="NCBI Taxonomy" id="66713"/>
    <lineage>
        <taxon>Eukaryota</taxon>
        <taxon>Metazoa</taxon>
        <taxon>Spiralia</taxon>
        <taxon>Lophotrochozoa</taxon>
        <taxon>Mollusca</taxon>
        <taxon>Bivalvia</taxon>
        <taxon>Autobranchia</taxon>
        <taxon>Pteriomorphia</taxon>
        <taxon>Pterioida</taxon>
        <taxon>Pterioidea</taxon>
        <taxon>Pteriidae</taxon>
        <taxon>Pinctada</taxon>
    </lineage>
</organism>
<dbReference type="Pfam" id="PF00057">
    <property type="entry name" value="Ldl_recept_a"/>
    <property type="match status" value="3"/>
</dbReference>
<dbReference type="AlphaFoldDB" id="A0AA88Y1U7"/>
<evidence type="ECO:0000256" key="10">
    <source>
        <dbReference type="PROSITE-ProRule" id="PRU00124"/>
    </source>
</evidence>
<gene>
    <name evidence="13" type="ORF">FSP39_017308</name>
</gene>
<feature type="disulfide bond" evidence="10">
    <location>
        <begin position="384"/>
        <end position="399"/>
    </location>
</feature>
<sequence length="821" mass="92650">MGMYTDGMSAPKPLLAVANSISIDYDFKNKMLYWSDVSLDAILRAHIQDDYTLGNPEKILDEHIENVDGISVDWIHGNIYWTDNNLREIGVAMLNGSMRTTLVKTDLDEPRGIAVDPNDGLLFCSDWGKQPKIERMSLDGDPTFRKTIVSDQTQWPNGVALDLHAKRVYWTDAKFEWISSILYDGTGRRIVHEKSLKIDHPFSIAIYEDNVYWSDWKSYSVNFANKMTGEDLKTIYNGPNTPYGVTVYHSLVQIQGSKRCVHQNGNSSQLCLPRPLEIYRSNEDPSSEYVITVRAFNSYGIGQPIYKTATTSAEALPQKPEVTSASLGKLKAIVAFKNKVIKQDTLPGYYDRPTFQQRQNLLLVGPNMFRCDNDSKCKDNSWKCDGDFDCIDHSDEMNCTTANVTHRCRGTEWECKSGEQCIHGSWKCDGEADCPDGSDEENCTFTCKPDQFQCAGKSCIHASLRCDGSLDCTDGSDETNCNNPCNMNNGGCVHTCIPLPNQKHRCECLPGFRLVGNSSCEDIDECLEDKHVCERPSLIFANRHDIRELKLDSMQVARMVEGSRSAISVDYDFKNKMMYWSDSSTLRRAPISYNITPEMQETIVSDDIKVPDGIAVDWIYGNIYWTDTGVNRIEVSKQDGTMRKTLIDSDIDEPRAIAVDPNEGQDNHLLSQIWYLDYLEKRVYWVDAKVHKVSSVDYDGKRLRNILQNDNQVQSPFAIAVFEDDIFWTDWASNSIKTINKISGKDYRQLATGISSPMDIHVYHEKVQISGMNHCGQYNGQCSHLCLPIPTVNAKGKRYSCACPNGFDLGGDGFKCIQVGK</sequence>
<keyword evidence="5" id="KW-0677">Repeat</keyword>
<keyword evidence="7 10" id="KW-1015">Disulfide bond</keyword>
<dbReference type="SUPFAM" id="SSF57196">
    <property type="entry name" value="EGF/Laminin"/>
    <property type="match status" value="2"/>
</dbReference>
<name>A0AA88Y1U7_PINIB</name>
<keyword evidence="4" id="KW-0732">Signal</keyword>
<dbReference type="Pfam" id="PF00058">
    <property type="entry name" value="Ldl_recept_b"/>
    <property type="match status" value="5"/>
</dbReference>
<dbReference type="SMART" id="SM00135">
    <property type="entry name" value="LY"/>
    <property type="match status" value="8"/>
</dbReference>
<dbReference type="SMART" id="SM00192">
    <property type="entry name" value="LDLa"/>
    <property type="match status" value="3"/>
</dbReference>
<keyword evidence="6" id="KW-0472">Membrane</keyword>
<keyword evidence="14" id="KW-1185">Reference proteome</keyword>
<dbReference type="SMART" id="SM00181">
    <property type="entry name" value="EGF"/>
    <property type="match status" value="3"/>
</dbReference>